<name>G9P8R6_HYPAI</name>
<dbReference type="InterPro" id="IPR056884">
    <property type="entry name" value="NPHP3-like_N"/>
</dbReference>
<keyword evidence="5" id="KW-1185">Reference proteome</keyword>
<dbReference type="OMA" id="WAYINIF"/>
<dbReference type="OrthoDB" id="194358at2759"/>
<dbReference type="Pfam" id="PF24883">
    <property type="entry name" value="NPHP3_N"/>
    <property type="match status" value="1"/>
</dbReference>
<dbReference type="PROSITE" id="PS50088">
    <property type="entry name" value="ANK_REPEAT"/>
    <property type="match status" value="4"/>
</dbReference>
<dbReference type="eggNOG" id="KOG0509">
    <property type="taxonomic scope" value="Eukaryota"/>
</dbReference>
<feature type="repeat" description="ANK" evidence="2">
    <location>
        <begin position="721"/>
        <end position="754"/>
    </location>
</feature>
<evidence type="ECO:0000256" key="1">
    <source>
        <dbReference type="ARBA" id="ARBA00022737"/>
    </source>
</evidence>
<dbReference type="KEGG" id="tatv:25778143"/>
<dbReference type="PANTHER" id="PTHR10039:SF5">
    <property type="entry name" value="NACHT DOMAIN-CONTAINING PROTEIN"/>
    <property type="match status" value="1"/>
</dbReference>
<dbReference type="Pfam" id="PF13637">
    <property type="entry name" value="Ank_4"/>
    <property type="match status" value="1"/>
</dbReference>
<dbReference type="HOGENOM" id="CLU_000288_34_14_1"/>
<dbReference type="Gene3D" id="1.25.40.20">
    <property type="entry name" value="Ankyrin repeat-containing domain"/>
    <property type="match status" value="1"/>
</dbReference>
<feature type="domain" description="Nephrocystin 3-like N-terminal" evidence="3">
    <location>
        <begin position="83"/>
        <end position="261"/>
    </location>
</feature>
<dbReference type="EMBL" id="ABDG02000027">
    <property type="protein sequence ID" value="EHK41000.1"/>
    <property type="molecule type" value="Genomic_DNA"/>
</dbReference>
<feature type="repeat" description="ANK" evidence="2">
    <location>
        <begin position="755"/>
        <end position="787"/>
    </location>
</feature>
<evidence type="ECO:0000256" key="2">
    <source>
        <dbReference type="PROSITE-ProRule" id="PRU00023"/>
    </source>
</evidence>
<protein>
    <recommendedName>
        <fullName evidence="3">Nephrocystin 3-like N-terminal domain-containing protein</fullName>
    </recommendedName>
</protein>
<keyword evidence="2" id="KW-0040">ANK repeat</keyword>
<gene>
    <name evidence="4" type="ORF">TRIATDRAFT_227281</name>
</gene>
<dbReference type="SUPFAM" id="SSF52540">
    <property type="entry name" value="P-loop containing nucleoside triphosphate hydrolases"/>
    <property type="match status" value="1"/>
</dbReference>
<feature type="non-terminal residue" evidence="4">
    <location>
        <position position="808"/>
    </location>
</feature>
<dbReference type="Gene3D" id="3.40.50.300">
    <property type="entry name" value="P-loop containing nucleotide triphosphate hydrolases"/>
    <property type="match status" value="1"/>
</dbReference>
<evidence type="ECO:0000313" key="4">
    <source>
        <dbReference type="EMBL" id="EHK41000.1"/>
    </source>
</evidence>
<dbReference type="GeneID" id="25778143"/>
<organism evidence="4 5">
    <name type="scientific">Hypocrea atroviridis (strain ATCC 20476 / IMI 206040)</name>
    <name type="common">Trichoderma atroviride</name>
    <dbReference type="NCBI Taxonomy" id="452589"/>
    <lineage>
        <taxon>Eukaryota</taxon>
        <taxon>Fungi</taxon>
        <taxon>Dikarya</taxon>
        <taxon>Ascomycota</taxon>
        <taxon>Pezizomycotina</taxon>
        <taxon>Sordariomycetes</taxon>
        <taxon>Hypocreomycetidae</taxon>
        <taxon>Hypocreales</taxon>
        <taxon>Hypocreaceae</taxon>
        <taxon>Trichoderma</taxon>
    </lineage>
</organism>
<evidence type="ECO:0000313" key="5">
    <source>
        <dbReference type="Proteomes" id="UP000005426"/>
    </source>
</evidence>
<dbReference type="SMART" id="SM00248">
    <property type="entry name" value="ANK"/>
    <property type="match status" value="4"/>
</dbReference>
<sequence length="808" mass="91386">MIPERLASTKNSYSRDAQEECNKNNYFEVNEGSASPSNVFEETPKATKGSHAIDATTKQSLIDQLYFDKIDERVTHLTAAQRGTCCWFLAKPDYISWHDVAQQPDHGGLLWIKGNPGTGKSTLMKFLFEEAKSSANGASPQIILSFFFLARGTDDEKSTTGLYRSLLHQLFQRIPETEDSLGWMTADGAKTVQRNGWQDASLKQTLAHAVQHLGSRSLTIFVDALDECNQDQVADMVSFFEELCSSSREKQTLLRVCFSSRHYPTVTIQQGTEVTLEDETGHTDDIQHYIKSKLRIPKSNKADSLRQELLTKSSGIFLWVVLVLDILNRECSKGTMPIKKMRDRLKEIPPRLNDLFQMILTRDGDNRDQLKACLKWILFASRPLKPPEFYFAVQFKCDKECSGFWDREDIGSDEMKAFVRISSKGLAEVTRNRASEVQFIHESVRDFLLGSYGEQWSEEPSNLTGHSHDFLKDCCLTQLMSQDTHLLECLLKAPQEVEVRNSINLKYPFFEYATLNLFYHANAAQKNGIEQKNFLSSVPLQLWISSNNALEKYNIRRYSDSATMLYIFSEKNLPELIDIHSEKNFFEVCDERYGTPIFAALANNSREVLEAFLRSQAENLPRESAFHDLYQRYCQHGNIKNNLRRDSIFSRKRGVLHYLLQDVDDAFTFAYISCNEVEIDATSMGSSGQTLLHYAAKKGSAAVTTTLLTQNGFDVNIQDRSGRTPLSHAAKNGNEASLKVLLAHGGIDINIQDVVGDTPLSRAAYNGHENIVRLLLDNNANIESVNKNGDTPLSQAAYNGHENTVRLL</sequence>
<feature type="repeat" description="ANK" evidence="2">
    <location>
        <begin position="687"/>
        <end position="720"/>
    </location>
</feature>
<dbReference type="Pfam" id="PF12796">
    <property type="entry name" value="Ank_2"/>
    <property type="match status" value="1"/>
</dbReference>
<dbReference type="InterPro" id="IPR002110">
    <property type="entry name" value="Ankyrin_rpt"/>
</dbReference>
<reference evidence="4 5" key="1">
    <citation type="journal article" date="2011" name="Genome Biol.">
        <title>Comparative genome sequence analysis underscores mycoparasitism as the ancestral life style of Trichoderma.</title>
        <authorList>
            <person name="Kubicek C.P."/>
            <person name="Herrera-Estrella A."/>
            <person name="Seidl-Seiboth V."/>
            <person name="Martinez D.A."/>
            <person name="Druzhinina I.S."/>
            <person name="Thon M."/>
            <person name="Zeilinger S."/>
            <person name="Casas-Flores S."/>
            <person name="Horwitz B.A."/>
            <person name="Mukherjee P.K."/>
            <person name="Mukherjee M."/>
            <person name="Kredics L."/>
            <person name="Alcaraz L.D."/>
            <person name="Aerts A."/>
            <person name="Antal Z."/>
            <person name="Atanasova L."/>
            <person name="Cervantes-Badillo M.G."/>
            <person name="Challacombe J."/>
            <person name="Chertkov O."/>
            <person name="McCluskey K."/>
            <person name="Coulpier F."/>
            <person name="Deshpande N."/>
            <person name="von Doehren H."/>
            <person name="Ebbole D.J."/>
            <person name="Esquivel-Naranjo E.U."/>
            <person name="Fekete E."/>
            <person name="Flipphi M."/>
            <person name="Glaser F."/>
            <person name="Gomez-Rodriguez E.Y."/>
            <person name="Gruber S."/>
            <person name="Han C."/>
            <person name="Henrissat B."/>
            <person name="Hermosa R."/>
            <person name="Hernandez-Onate M."/>
            <person name="Karaffa L."/>
            <person name="Kosti I."/>
            <person name="Le Crom S."/>
            <person name="Lindquist E."/>
            <person name="Lucas S."/>
            <person name="Luebeck M."/>
            <person name="Luebeck P.S."/>
            <person name="Margeot A."/>
            <person name="Metz B."/>
            <person name="Misra M."/>
            <person name="Nevalainen H."/>
            <person name="Omann M."/>
            <person name="Packer N."/>
            <person name="Perrone G."/>
            <person name="Uresti-Rivera E.E."/>
            <person name="Salamov A."/>
            <person name="Schmoll M."/>
            <person name="Seiboth B."/>
            <person name="Shapiro H."/>
            <person name="Sukno S."/>
            <person name="Tamayo-Ramos J.A."/>
            <person name="Tisch D."/>
            <person name="Wiest A."/>
            <person name="Wilkinson H.H."/>
            <person name="Zhang M."/>
            <person name="Coutinho P.M."/>
            <person name="Kenerley C.M."/>
            <person name="Monte E."/>
            <person name="Baker S.E."/>
            <person name="Grigoriev I.V."/>
        </authorList>
    </citation>
    <scope>NUCLEOTIDE SEQUENCE [LARGE SCALE GENOMIC DNA]</scope>
    <source>
        <strain evidence="5">ATCC 20476 / IMI 206040</strain>
    </source>
</reference>
<dbReference type="InterPro" id="IPR036770">
    <property type="entry name" value="Ankyrin_rpt-contain_sf"/>
</dbReference>
<dbReference type="AlphaFoldDB" id="G9P8R6"/>
<accession>G9P8R6</accession>
<dbReference type="Proteomes" id="UP000005426">
    <property type="component" value="Unassembled WGS sequence"/>
</dbReference>
<comment type="caution">
    <text evidence="4">The sequence shown here is derived from an EMBL/GenBank/DDBJ whole genome shotgun (WGS) entry which is preliminary data.</text>
</comment>
<evidence type="ECO:0000259" key="3">
    <source>
        <dbReference type="Pfam" id="PF24883"/>
    </source>
</evidence>
<dbReference type="PANTHER" id="PTHR10039">
    <property type="entry name" value="AMELOGENIN"/>
    <property type="match status" value="1"/>
</dbReference>
<dbReference type="InterPro" id="IPR027417">
    <property type="entry name" value="P-loop_NTPase"/>
</dbReference>
<dbReference type="PROSITE" id="PS50297">
    <property type="entry name" value="ANK_REP_REGION"/>
    <property type="match status" value="4"/>
</dbReference>
<feature type="repeat" description="ANK" evidence="2">
    <location>
        <begin position="788"/>
        <end position="808"/>
    </location>
</feature>
<proteinExistence type="predicted"/>
<keyword evidence="1" id="KW-0677">Repeat</keyword>
<dbReference type="SUPFAM" id="SSF48403">
    <property type="entry name" value="Ankyrin repeat"/>
    <property type="match status" value="1"/>
</dbReference>